<name>R7U1C0_CAPTE</name>
<dbReference type="PANTHER" id="PTHR45749:SF21">
    <property type="entry name" value="DUF4371 DOMAIN-CONTAINING PROTEIN"/>
    <property type="match status" value="1"/>
</dbReference>
<dbReference type="Proteomes" id="UP000014760">
    <property type="component" value="Unassembled WGS sequence"/>
</dbReference>
<dbReference type="GO" id="GO:0046983">
    <property type="term" value="F:protein dimerization activity"/>
    <property type="evidence" value="ECO:0007669"/>
    <property type="project" value="InterPro"/>
</dbReference>
<protein>
    <recommendedName>
        <fullName evidence="1">HAT C-terminal dimerisation domain-containing protein</fullName>
    </recommendedName>
</protein>
<dbReference type="OrthoDB" id="10037933at2759"/>
<dbReference type="InterPro" id="IPR012337">
    <property type="entry name" value="RNaseH-like_sf"/>
</dbReference>
<organism evidence="2">
    <name type="scientific">Capitella teleta</name>
    <name type="common">Polychaete worm</name>
    <dbReference type="NCBI Taxonomy" id="283909"/>
    <lineage>
        <taxon>Eukaryota</taxon>
        <taxon>Metazoa</taxon>
        <taxon>Spiralia</taxon>
        <taxon>Lophotrochozoa</taxon>
        <taxon>Annelida</taxon>
        <taxon>Polychaeta</taxon>
        <taxon>Sedentaria</taxon>
        <taxon>Scolecida</taxon>
        <taxon>Capitellidae</taxon>
        <taxon>Capitella</taxon>
    </lineage>
</organism>
<proteinExistence type="predicted"/>
<accession>R7U1C0</accession>
<gene>
    <name evidence="2" type="ORF">CAPTEDRAFT_145680</name>
</gene>
<dbReference type="Pfam" id="PF05699">
    <property type="entry name" value="Dimer_Tnp_hAT"/>
    <property type="match status" value="1"/>
</dbReference>
<reference evidence="2 4" key="2">
    <citation type="journal article" date="2013" name="Nature">
        <title>Insights into bilaterian evolution from three spiralian genomes.</title>
        <authorList>
            <person name="Simakov O."/>
            <person name="Marletaz F."/>
            <person name="Cho S.J."/>
            <person name="Edsinger-Gonzales E."/>
            <person name="Havlak P."/>
            <person name="Hellsten U."/>
            <person name="Kuo D.H."/>
            <person name="Larsson T."/>
            <person name="Lv J."/>
            <person name="Arendt D."/>
            <person name="Savage R."/>
            <person name="Osoegawa K."/>
            <person name="de Jong P."/>
            <person name="Grimwood J."/>
            <person name="Chapman J.A."/>
            <person name="Shapiro H."/>
            <person name="Aerts A."/>
            <person name="Otillar R.P."/>
            <person name="Terry A.Y."/>
            <person name="Boore J.L."/>
            <person name="Grigoriev I.V."/>
            <person name="Lindberg D.R."/>
            <person name="Seaver E.C."/>
            <person name="Weisblat D.A."/>
            <person name="Putnam N.H."/>
            <person name="Rokhsar D.S."/>
        </authorList>
    </citation>
    <scope>NUCLEOTIDE SEQUENCE</scope>
    <source>
        <strain evidence="2 4">I ESC-2004</strain>
    </source>
</reference>
<evidence type="ECO:0000259" key="1">
    <source>
        <dbReference type="Pfam" id="PF05699"/>
    </source>
</evidence>
<feature type="non-terminal residue" evidence="2">
    <location>
        <position position="1"/>
    </location>
</feature>
<dbReference type="STRING" id="283909.R7U1C0"/>
<keyword evidence="4" id="KW-1185">Reference proteome</keyword>
<feature type="domain" description="HAT C-terminal dimerisation" evidence="1">
    <location>
        <begin position="1"/>
        <end position="42"/>
    </location>
</feature>
<reference evidence="3" key="3">
    <citation type="submission" date="2015-06" db="UniProtKB">
        <authorList>
            <consortium name="EnsemblMetazoa"/>
        </authorList>
    </citation>
    <scope>IDENTIFICATION</scope>
</reference>
<reference evidence="4" key="1">
    <citation type="submission" date="2012-12" db="EMBL/GenBank/DDBJ databases">
        <authorList>
            <person name="Hellsten U."/>
            <person name="Grimwood J."/>
            <person name="Chapman J.A."/>
            <person name="Shapiro H."/>
            <person name="Aerts A."/>
            <person name="Otillar R.P."/>
            <person name="Terry A.Y."/>
            <person name="Boore J.L."/>
            <person name="Simakov O."/>
            <person name="Marletaz F."/>
            <person name="Cho S.-J."/>
            <person name="Edsinger-Gonzales E."/>
            <person name="Havlak P."/>
            <person name="Kuo D.-H."/>
            <person name="Larsson T."/>
            <person name="Lv J."/>
            <person name="Arendt D."/>
            <person name="Savage R."/>
            <person name="Osoegawa K."/>
            <person name="de Jong P."/>
            <person name="Lindberg D.R."/>
            <person name="Seaver E.C."/>
            <person name="Weisblat D.A."/>
            <person name="Putnam N.H."/>
            <person name="Grigoriev I.V."/>
            <person name="Rokhsar D.S."/>
        </authorList>
    </citation>
    <scope>NUCLEOTIDE SEQUENCE</scope>
    <source>
        <strain evidence="4">I ESC-2004</strain>
    </source>
</reference>
<dbReference type="EnsemblMetazoa" id="CapteT145680">
    <property type="protein sequence ID" value="CapteP145680"/>
    <property type="gene ID" value="CapteG145680"/>
</dbReference>
<dbReference type="PANTHER" id="PTHR45749">
    <property type="match status" value="1"/>
</dbReference>
<dbReference type="OMA" id="RVHVTIA"/>
<dbReference type="SUPFAM" id="SSF53098">
    <property type="entry name" value="Ribonuclease H-like"/>
    <property type="match status" value="1"/>
</dbReference>
<dbReference type="AlphaFoldDB" id="R7U1C0"/>
<dbReference type="InterPro" id="IPR008906">
    <property type="entry name" value="HATC_C_dom"/>
</dbReference>
<evidence type="ECO:0000313" key="4">
    <source>
        <dbReference type="Proteomes" id="UP000014760"/>
    </source>
</evidence>
<dbReference type="EMBL" id="KB308700">
    <property type="protein sequence ID" value="ELT96985.1"/>
    <property type="molecule type" value="Genomic_DNA"/>
</dbReference>
<sequence length="75" mass="8827">RIYMTLPVTSATAERSFSALRRLKTYLRSTMSQQRLNNVMLTHCHKRICDTLPLKDVACDFIAKNDRRQLYFGNF</sequence>
<evidence type="ECO:0000313" key="2">
    <source>
        <dbReference type="EMBL" id="ELT96985.1"/>
    </source>
</evidence>
<evidence type="ECO:0000313" key="3">
    <source>
        <dbReference type="EnsemblMetazoa" id="CapteP145680"/>
    </source>
</evidence>
<dbReference type="HOGENOM" id="CLU_006175_9_2_1"/>
<dbReference type="EMBL" id="AMQN01027827">
    <property type="status" value="NOT_ANNOTATED_CDS"/>
    <property type="molecule type" value="Genomic_DNA"/>
</dbReference>